<dbReference type="EMBL" id="JASPKY010000022">
    <property type="protein sequence ID" value="KAK9752210.1"/>
    <property type="molecule type" value="Genomic_DNA"/>
</dbReference>
<evidence type="ECO:0000313" key="3">
    <source>
        <dbReference type="Proteomes" id="UP001458880"/>
    </source>
</evidence>
<feature type="region of interest" description="Disordered" evidence="1">
    <location>
        <begin position="43"/>
        <end position="67"/>
    </location>
</feature>
<reference evidence="2 3" key="1">
    <citation type="journal article" date="2024" name="BMC Genomics">
        <title>De novo assembly and annotation of Popillia japonica's genome with initial clues to its potential as an invasive pest.</title>
        <authorList>
            <person name="Cucini C."/>
            <person name="Boschi S."/>
            <person name="Funari R."/>
            <person name="Cardaioli E."/>
            <person name="Iannotti N."/>
            <person name="Marturano G."/>
            <person name="Paoli F."/>
            <person name="Bruttini M."/>
            <person name="Carapelli A."/>
            <person name="Frati F."/>
            <person name="Nardi F."/>
        </authorList>
    </citation>
    <scope>NUCLEOTIDE SEQUENCE [LARGE SCALE GENOMIC DNA]</scope>
    <source>
        <strain evidence="2">DMR45628</strain>
    </source>
</reference>
<name>A0AAW1N2N3_POPJA</name>
<dbReference type="AlphaFoldDB" id="A0AAW1N2N3"/>
<dbReference type="Proteomes" id="UP001458880">
    <property type="component" value="Unassembled WGS sequence"/>
</dbReference>
<keyword evidence="3" id="KW-1185">Reference proteome</keyword>
<protein>
    <submittedName>
        <fullName evidence="2">Uncharacterized protein</fullName>
    </submittedName>
</protein>
<gene>
    <name evidence="2" type="ORF">QE152_g4415</name>
</gene>
<accession>A0AAW1N2N3</accession>
<sequence>MATLVKLYNKKQNSHIKALTIFFTRKGLRERVNGKHIKVLKAETASDGGRDDGSGCRDGSGDANRPRASLTYYGRRALCTGPRPDASQLHYFRSNERDNVLLSETTEACGYLCFAIPYRVSMWPMDALPTLLP</sequence>
<comment type="caution">
    <text evidence="2">The sequence shown here is derived from an EMBL/GenBank/DDBJ whole genome shotgun (WGS) entry which is preliminary data.</text>
</comment>
<evidence type="ECO:0000313" key="2">
    <source>
        <dbReference type="EMBL" id="KAK9752210.1"/>
    </source>
</evidence>
<organism evidence="2 3">
    <name type="scientific">Popillia japonica</name>
    <name type="common">Japanese beetle</name>
    <dbReference type="NCBI Taxonomy" id="7064"/>
    <lineage>
        <taxon>Eukaryota</taxon>
        <taxon>Metazoa</taxon>
        <taxon>Ecdysozoa</taxon>
        <taxon>Arthropoda</taxon>
        <taxon>Hexapoda</taxon>
        <taxon>Insecta</taxon>
        <taxon>Pterygota</taxon>
        <taxon>Neoptera</taxon>
        <taxon>Endopterygota</taxon>
        <taxon>Coleoptera</taxon>
        <taxon>Polyphaga</taxon>
        <taxon>Scarabaeiformia</taxon>
        <taxon>Scarabaeidae</taxon>
        <taxon>Rutelinae</taxon>
        <taxon>Popillia</taxon>
    </lineage>
</organism>
<proteinExistence type="predicted"/>
<evidence type="ECO:0000256" key="1">
    <source>
        <dbReference type="SAM" id="MobiDB-lite"/>
    </source>
</evidence>